<dbReference type="InterPro" id="IPR004517">
    <property type="entry name" value="HisZ"/>
</dbReference>
<name>A0A2T0LGN1_9BACL</name>
<dbReference type="CDD" id="cd00773">
    <property type="entry name" value="HisRS-like_core"/>
    <property type="match status" value="1"/>
</dbReference>
<dbReference type="GO" id="GO:0006427">
    <property type="term" value="P:histidyl-tRNA aminoacylation"/>
    <property type="evidence" value="ECO:0007669"/>
    <property type="project" value="TreeGrafter"/>
</dbReference>
<feature type="binding site" evidence="9">
    <location>
        <begin position="81"/>
        <end position="83"/>
    </location>
    <ligand>
        <name>L-histidine</name>
        <dbReference type="ChEBI" id="CHEBI:57595"/>
    </ligand>
</feature>
<dbReference type="OrthoDB" id="9800814at2"/>
<feature type="binding site" evidence="9">
    <location>
        <position position="128"/>
    </location>
    <ligand>
        <name>L-histidine</name>
        <dbReference type="ChEBI" id="CHEBI:57595"/>
    </ligand>
</feature>
<comment type="subunit">
    <text evidence="4 8">Heteromultimer composed of HisG and HisZ subunits.</text>
</comment>
<keyword evidence="8" id="KW-0368">Histidine biosynthesis</keyword>
<evidence type="ECO:0000256" key="5">
    <source>
        <dbReference type="ARBA" id="ARBA00020397"/>
    </source>
</evidence>
<dbReference type="GO" id="GO:0016757">
    <property type="term" value="F:glycosyltransferase activity"/>
    <property type="evidence" value="ECO:0007669"/>
    <property type="project" value="UniProtKB-KW"/>
</dbReference>
<evidence type="ECO:0000256" key="1">
    <source>
        <dbReference type="ARBA" id="ARBA00004496"/>
    </source>
</evidence>
<dbReference type="PROSITE" id="PS50862">
    <property type="entry name" value="AA_TRNA_LIGASE_II"/>
    <property type="match status" value="1"/>
</dbReference>
<dbReference type="Gene3D" id="3.30.930.10">
    <property type="entry name" value="Bira Bifunctional Protein, Domain 2"/>
    <property type="match status" value="1"/>
</dbReference>
<evidence type="ECO:0000256" key="6">
    <source>
        <dbReference type="ARBA" id="ARBA00022490"/>
    </source>
</evidence>
<dbReference type="Proteomes" id="UP000237797">
    <property type="component" value="Unassembled WGS sequence"/>
</dbReference>
<keyword evidence="11" id="KW-0328">Glycosyltransferase</keyword>
<dbReference type="GO" id="GO:0000105">
    <property type="term" value="P:L-histidine biosynthetic process"/>
    <property type="evidence" value="ECO:0007669"/>
    <property type="project" value="UniProtKB-UniRule"/>
</dbReference>
<feature type="binding site" evidence="9">
    <location>
        <position position="124"/>
    </location>
    <ligand>
        <name>L-histidine</name>
        <dbReference type="ChEBI" id="CHEBI:57595"/>
    </ligand>
</feature>
<comment type="pathway">
    <text evidence="2 8">Amino-acid biosynthesis; L-histidine biosynthesis; L-histidine from 5-phospho-alpha-D-ribose 1-diphosphate: step 1/9.</text>
</comment>
<dbReference type="InterPro" id="IPR041715">
    <property type="entry name" value="HisRS-like_core"/>
</dbReference>
<dbReference type="PANTHER" id="PTHR43707:SF1">
    <property type="entry name" value="HISTIDINE--TRNA LIGASE, MITOCHONDRIAL-RELATED"/>
    <property type="match status" value="1"/>
</dbReference>
<feature type="binding site" evidence="9">
    <location>
        <position position="111"/>
    </location>
    <ligand>
        <name>L-histidine</name>
        <dbReference type="ChEBI" id="CHEBI:57595"/>
    </ligand>
</feature>
<dbReference type="SUPFAM" id="SSF55681">
    <property type="entry name" value="Class II aaRS and biotin synthetases"/>
    <property type="match status" value="1"/>
</dbReference>
<evidence type="ECO:0000313" key="11">
    <source>
        <dbReference type="EMBL" id="PRX41459.1"/>
    </source>
</evidence>
<dbReference type="EMBL" id="PVNE01000006">
    <property type="protein sequence ID" value="PRX41459.1"/>
    <property type="molecule type" value="Genomic_DNA"/>
</dbReference>
<dbReference type="PIRSF" id="PIRSF001549">
    <property type="entry name" value="His-tRNA_synth"/>
    <property type="match status" value="1"/>
</dbReference>
<accession>A0A2T0LGN1</accession>
<dbReference type="GO" id="GO:0005737">
    <property type="term" value="C:cytoplasm"/>
    <property type="evidence" value="ECO:0007669"/>
    <property type="project" value="UniProtKB-SubCell"/>
</dbReference>
<sequence>MGKLRQFEKPTGFRDFPPSTAAKKRLVERRVQTCFRRWGYREVLTPTLEYFDTVGAASAIPEYKMFKLIDREGKTLVLRPDLTAPIARMVSSVLKDEPLPIRLYYHASVFRAQDDSARTVEFFQSGVELVGDPSPEADAEVIALAAEALSACEISPFQLAVGHVELLDGLLREQVEDPQQVEQLKACLGARDVVGYKERVAQLNLTPEGKELLLRLPHLSGGKDRLESLRPQMRSRRVENAVRHLWEMWEALEDFGANRHVVLDLSLVGSLHYYTGVYFEGYALPSSFPLVSGGRYDRLLERFGRPAPATGFALKTDRLMEASPAADQEMERVALVYPRSARREAIRRAQELRKEGKAVILHVADDPDQRTEIDADRIVRWEEGEDGRK</sequence>
<comment type="similarity">
    <text evidence="3 8">Belongs to the class-II aminoacyl-tRNA synthetase family. HisZ subfamily.</text>
</comment>
<gene>
    <name evidence="8" type="primary">hisZ</name>
    <name evidence="11" type="ORF">CLV97_10669</name>
</gene>
<dbReference type="Pfam" id="PF13393">
    <property type="entry name" value="tRNA-synt_His"/>
    <property type="match status" value="1"/>
</dbReference>
<dbReference type="PANTHER" id="PTHR43707">
    <property type="entry name" value="HISTIDYL-TRNA SYNTHETASE"/>
    <property type="match status" value="1"/>
</dbReference>
<keyword evidence="6 8" id="KW-0963">Cytoplasm</keyword>
<dbReference type="RefSeq" id="WP_106344520.1">
    <property type="nucleotide sequence ID" value="NZ_PVNE01000006.1"/>
</dbReference>
<dbReference type="GO" id="GO:0140096">
    <property type="term" value="F:catalytic activity, acting on a protein"/>
    <property type="evidence" value="ECO:0007669"/>
    <property type="project" value="UniProtKB-ARBA"/>
</dbReference>
<evidence type="ECO:0000313" key="12">
    <source>
        <dbReference type="Proteomes" id="UP000237797"/>
    </source>
</evidence>
<proteinExistence type="inferred from homology"/>
<keyword evidence="11" id="KW-0808">Transferase</keyword>
<protein>
    <recommendedName>
        <fullName evidence="5 8">ATP phosphoribosyltransferase regulatory subunit</fullName>
    </recommendedName>
</protein>
<evidence type="ECO:0000256" key="9">
    <source>
        <dbReference type="PIRSR" id="PIRSR001549-1"/>
    </source>
</evidence>
<keyword evidence="12" id="KW-1185">Reference proteome</keyword>
<dbReference type="HAMAP" id="MF_00125">
    <property type="entry name" value="HisZ"/>
    <property type="match status" value="1"/>
</dbReference>
<evidence type="ECO:0000256" key="8">
    <source>
        <dbReference type="HAMAP-Rule" id="MF_00125"/>
    </source>
</evidence>
<keyword evidence="8" id="KW-0028">Amino-acid biosynthesis</keyword>
<evidence type="ECO:0000256" key="7">
    <source>
        <dbReference type="ARBA" id="ARBA00025246"/>
    </source>
</evidence>
<comment type="miscellaneous">
    <text evidence="8">This function is generally fulfilled by the C-terminal part of HisG, which is missing in some bacteria such as this one.</text>
</comment>
<evidence type="ECO:0000256" key="4">
    <source>
        <dbReference type="ARBA" id="ARBA00011496"/>
    </source>
</evidence>
<comment type="function">
    <text evidence="7 8">Required for the first step of histidine biosynthesis. May allow the feedback regulation of ATP phosphoribosyltransferase activity by histidine.</text>
</comment>
<dbReference type="AlphaFoldDB" id="A0A2T0LGN1"/>
<feature type="binding site" evidence="9">
    <location>
        <begin position="273"/>
        <end position="274"/>
    </location>
    <ligand>
        <name>L-histidine</name>
        <dbReference type="ChEBI" id="CHEBI:57595"/>
    </ligand>
</feature>
<organism evidence="11 12">
    <name type="scientific">Planifilum fimeticola</name>
    <dbReference type="NCBI Taxonomy" id="201975"/>
    <lineage>
        <taxon>Bacteria</taxon>
        <taxon>Bacillati</taxon>
        <taxon>Bacillota</taxon>
        <taxon>Bacilli</taxon>
        <taxon>Bacillales</taxon>
        <taxon>Thermoactinomycetaceae</taxon>
        <taxon>Planifilum</taxon>
    </lineage>
</organism>
<dbReference type="InterPro" id="IPR004516">
    <property type="entry name" value="HisRS/HisZ"/>
</dbReference>
<reference evidence="11 12" key="1">
    <citation type="submission" date="2018-03" db="EMBL/GenBank/DDBJ databases">
        <title>Genomic Encyclopedia of Archaeal and Bacterial Type Strains, Phase II (KMG-II): from individual species to whole genera.</title>
        <authorList>
            <person name="Goeker M."/>
        </authorList>
    </citation>
    <scope>NUCLEOTIDE SEQUENCE [LARGE SCALE GENOMIC DNA]</scope>
    <source>
        <strain evidence="11 12">DSM 44946</strain>
    </source>
</reference>
<evidence type="ECO:0000256" key="2">
    <source>
        <dbReference type="ARBA" id="ARBA00004667"/>
    </source>
</evidence>
<evidence type="ECO:0000256" key="3">
    <source>
        <dbReference type="ARBA" id="ARBA00005539"/>
    </source>
</evidence>
<comment type="subcellular location">
    <subcellularLocation>
        <location evidence="1 8">Cytoplasm</location>
    </subcellularLocation>
</comment>
<dbReference type="NCBIfam" id="TIGR00443">
    <property type="entry name" value="hisZ_biosyn_reg"/>
    <property type="match status" value="1"/>
</dbReference>
<feature type="domain" description="Aminoacyl-transfer RNA synthetases class-II family profile" evidence="10">
    <location>
        <begin position="21"/>
        <end position="338"/>
    </location>
</feature>
<dbReference type="UniPathway" id="UPA00031">
    <property type="reaction ID" value="UER00006"/>
</dbReference>
<dbReference type="InterPro" id="IPR045864">
    <property type="entry name" value="aa-tRNA-synth_II/BPL/LPL"/>
</dbReference>
<comment type="caution">
    <text evidence="11">The sequence shown here is derived from an EMBL/GenBank/DDBJ whole genome shotgun (WGS) entry which is preliminary data.</text>
</comment>
<evidence type="ECO:0000259" key="10">
    <source>
        <dbReference type="PROSITE" id="PS50862"/>
    </source>
</evidence>
<dbReference type="InterPro" id="IPR006195">
    <property type="entry name" value="aa-tRNA-synth_II"/>
</dbReference>
<dbReference type="GO" id="GO:0004821">
    <property type="term" value="F:histidine-tRNA ligase activity"/>
    <property type="evidence" value="ECO:0007669"/>
    <property type="project" value="TreeGrafter"/>
</dbReference>